<dbReference type="EMBL" id="VIGI01000013">
    <property type="protein sequence ID" value="KAB8292230.1"/>
    <property type="molecule type" value="Genomic_DNA"/>
</dbReference>
<proteinExistence type="predicted"/>
<evidence type="ECO:0000313" key="1">
    <source>
        <dbReference type="EMBL" id="KAB8292230.1"/>
    </source>
</evidence>
<reference evidence="1 2" key="1">
    <citation type="submission" date="2019-06" db="EMBL/GenBank/DDBJ databases">
        <title>Genome Sequence of the Brown Rot Fungal Pathogen Monilinia laxa.</title>
        <authorList>
            <person name="De Miccolis Angelini R.M."/>
            <person name="Landi L."/>
            <person name="Abate D."/>
            <person name="Pollastro S."/>
            <person name="Romanazzi G."/>
            <person name="Faretra F."/>
        </authorList>
    </citation>
    <scope>NUCLEOTIDE SEQUENCE [LARGE SCALE GENOMIC DNA]</scope>
    <source>
        <strain evidence="1 2">Mlax316</strain>
    </source>
</reference>
<accession>A0A5N6JVF7</accession>
<organism evidence="1 2">
    <name type="scientific">Monilinia laxa</name>
    <name type="common">Brown rot fungus</name>
    <name type="synonym">Sclerotinia laxa</name>
    <dbReference type="NCBI Taxonomy" id="61186"/>
    <lineage>
        <taxon>Eukaryota</taxon>
        <taxon>Fungi</taxon>
        <taxon>Dikarya</taxon>
        <taxon>Ascomycota</taxon>
        <taxon>Pezizomycotina</taxon>
        <taxon>Leotiomycetes</taxon>
        <taxon>Helotiales</taxon>
        <taxon>Sclerotiniaceae</taxon>
        <taxon>Monilinia</taxon>
    </lineage>
</organism>
<evidence type="ECO:0000313" key="2">
    <source>
        <dbReference type="Proteomes" id="UP000326757"/>
    </source>
</evidence>
<dbReference type="AlphaFoldDB" id="A0A5N6JVF7"/>
<comment type="caution">
    <text evidence="1">The sequence shown here is derived from an EMBL/GenBank/DDBJ whole genome shotgun (WGS) entry which is preliminary data.</text>
</comment>
<gene>
    <name evidence="1" type="ORF">EYC80_007972</name>
</gene>
<sequence length="90" mass="10057">MILRLSEWLEESIPTTPASVSSKPSESSLLVVEQNTKNPQLNTTHLDSKSRCLLLSIQRDPIKNRGLGVKLARLKKSSVMKQNQNVPFVT</sequence>
<keyword evidence="2" id="KW-1185">Reference proteome</keyword>
<dbReference type="Proteomes" id="UP000326757">
    <property type="component" value="Unassembled WGS sequence"/>
</dbReference>
<protein>
    <submittedName>
        <fullName evidence="1">Uncharacterized protein</fullName>
    </submittedName>
</protein>
<name>A0A5N6JVF7_MONLA</name>